<sequence length="277" mass="29132">MTCIAQKPAALSPQRFSPFSGSTSSPTTTNLMSEKAPAGPAAMTPAAPARTTMTAPGTAEHAAAEKKEFASLTSRTVAGPNAPSRAAGGARARDAKSMPKATGRWTAEEHDEFLKCLDIYGREWKKVAERITTRTAAQIRSHAQKYFKKIEAAGEGAPKAAKPATTPAAADGAPQIPAETLAGALGALDDMLRALRSKRARYDDDQTPSEAASDASDAPPVEKRPRAASEGLVIPQAKRSRANSDDRAPGLRRRVTCDDLRALEALELLREAAGGAF</sequence>
<evidence type="ECO:0000256" key="9">
    <source>
        <dbReference type="ARBA" id="ARBA00023242"/>
    </source>
</evidence>
<dbReference type="GO" id="GO:0003677">
    <property type="term" value="F:DNA binding"/>
    <property type="evidence" value="ECO:0007669"/>
    <property type="project" value="UniProtKB-KW"/>
</dbReference>
<evidence type="ECO:0000256" key="5">
    <source>
        <dbReference type="ARBA" id="ARBA00023015"/>
    </source>
</evidence>
<evidence type="ECO:0008006" key="16">
    <source>
        <dbReference type="Google" id="ProtNLM"/>
    </source>
</evidence>
<dbReference type="PANTHER" id="PTHR12802">
    <property type="entry name" value="SWI/SNF COMPLEX-RELATED"/>
    <property type="match status" value="1"/>
</dbReference>
<feature type="compositionally biased region" description="Basic and acidic residues" evidence="10">
    <location>
        <begin position="242"/>
        <end position="251"/>
    </location>
</feature>
<protein>
    <recommendedName>
        <fullName evidence="16">HTH myb-type domain-containing protein</fullName>
    </recommendedName>
</protein>
<evidence type="ECO:0000256" key="10">
    <source>
        <dbReference type="SAM" id="MobiDB-lite"/>
    </source>
</evidence>
<feature type="domain" description="HTH myb-type" evidence="13">
    <location>
        <begin position="97"/>
        <end position="151"/>
    </location>
</feature>
<dbReference type="GO" id="GO:0006508">
    <property type="term" value="P:proteolysis"/>
    <property type="evidence" value="ECO:0007669"/>
    <property type="project" value="UniProtKB-KW"/>
</dbReference>
<feature type="region of interest" description="Disordered" evidence="10">
    <location>
        <begin position="1"/>
        <end position="103"/>
    </location>
</feature>
<comment type="caution">
    <text evidence="14">The sequence shown here is derived from an EMBL/GenBank/DDBJ whole genome shotgun (WGS) entry which is preliminary data.</text>
</comment>
<evidence type="ECO:0000256" key="1">
    <source>
        <dbReference type="ARBA" id="ARBA00022670"/>
    </source>
</evidence>
<evidence type="ECO:0000259" key="11">
    <source>
        <dbReference type="PROSITE" id="PS50090"/>
    </source>
</evidence>
<evidence type="ECO:0000313" key="15">
    <source>
        <dbReference type="Proteomes" id="UP000789595"/>
    </source>
</evidence>
<keyword evidence="2" id="KW-0479">Metal-binding</keyword>
<gene>
    <name evidence="14" type="ORF">PECAL_2P06520</name>
</gene>
<evidence type="ECO:0000259" key="12">
    <source>
        <dbReference type="PROSITE" id="PS51293"/>
    </source>
</evidence>
<dbReference type="InterPro" id="IPR001005">
    <property type="entry name" value="SANT/Myb"/>
</dbReference>
<dbReference type="PROSITE" id="PS51294">
    <property type="entry name" value="HTH_MYB"/>
    <property type="match status" value="1"/>
</dbReference>
<dbReference type="PROSITE" id="PS51293">
    <property type="entry name" value="SANT"/>
    <property type="match status" value="1"/>
</dbReference>
<feature type="region of interest" description="Disordered" evidence="10">
    <location>
        <begin position="154"/>
        <end position="174"/>
    </location>
</feature>
<feature type="compositionally biased region" description="Low complexity" evidence="10">
    <location>
        <begin position="36"/>
        <end position="61"/>
    </location>
</feature>
<dbReference type="InterPro" id="IPR017930">
    <property type="entry name" value="Myb_dom"/>
</dbReference>
<evidence type="ECO:0000313" key="14">
    <source>
        <dbReference type="EMBL" id="CAH0367620.1"/>
    </source>
</evidence>
<feature type="domain" description="Myb-like" evidence="11">
    <location>
        <begin position="97"/>
        <end position="147"/>
    </location>
</feature>
<reference evidence="14" key="1">
    <citation type="submission" date="2021-11" db="EMBL/GenBank/DDBJ databases">
        <authorList>
            <consortium name="Genoscope - CEA"/>
            <person name="William W."/>
        </authorList>
    </citation>
    <scope>NUCLEOTIDE SEQUENCE</scope>
</reference>
<dbReference type="CDD" id="cd00167">
    <property type="entry name" value="SANT"/>
    <property type="match status" value="1"/>
</dbReference>
<keyword evidence="5" id="KW-0805">Transcription regulation</keyword>
<name>A0A8J2WGL5_9STRA</name>
<dbReference type="NCBIfam" id="TIGR01557">
    <property type="entry name" value="myb_SHAQKYF"/>
    <property type="match status" value="1"/>
</dbReference>
<keyword evidence="3" id="KW-0378">Hydrolase</keyword>
<accession>A0A8J2WGL5</accession>
<dbReference type="InterPro" id="IPR009057">
    <property type="entry name" value="Homeodomain-like_sf"/>
</dbReference>
<dbReference type="EMBL" id="CAKKNE010000002">
    <property type="protein sequence ID" value="CAH0367620.1"/>
    <property type="molecule type" value="Genomic_DNA"/>
</dbReference>
<dbReference type="OrthoDB" id="118550at2759"/>
<dbReference type="InterPro" id="IPR006447">
    <property type="entry name" value="Myb_dom_plants"/>
</dbReference>
<keyword evidence="6" id="KW-0482">Metalloprotease</keyword>
<feature type="domain" description="SANT" evidence="12">
    <location>
        <begin position="100"/>
        <end position="151"/>
    </location>
</feature>
<dbReference type="Pfam" id="PF00249">
    <property type="entry name" value="Myb_DNA-binding"/>
    <property type="match status" value="1"/>
</dbReference>
<organism evidence="14 15">
    <name type="scientific">Pelagomonas calceolata</name>
    <dbReference type="NCBI Taxonomy" id="35677"/>
    <lineage>
        <taxon>Eukaryota</taxon>
        <taxon>Sar</taxon>
        <taxon>Stramenopiles</taxon>
        <taxon>Ochrophyta</taxon>
        <taxon>Pelagophyceae</taxon>
        <taxon>Pelagomonadales</taxon>
        <taxon>Pelagomonadaceae</taxon>
        <taxon>Pelagomonas</taxon>
    </lineage>
</organism>
<dbReference type="SMART" id="SM00717">
    <property type="entry name" value="SANT"/>
    <property type="match status" value="1"/>
</dbReference>
<keyword evidence="15" id="KW-1185">Reference proteome</keyword>
<dbReference type="GO" id="GO:0046872">
    <property type="term" value="F:metal ion binding"/>
    <property type="evidence" value="ECO:0007669"/>
    <property type="project" value="UniProtKB-KW"/>
</dbReference>
<evidence type="ECO:0000256" key="2">
    <source>
        <dbReference type="ARBA" id="ARBA00022723"/>
    </source>
</evidence>
<dbReference type="Gene3D" id="1.10.10.60">
    <property type="entry name" value="Homeodomain-like"/>
    <property type="match status" value="1"/>
</dbReference>
<dbReference type="FunFam" id="1.10.10.60:FF:000151">
    <property type="entry name" value="histone H2A deubiquitinase MYSM1 isoform X2"/>
    <property type="match status" value="1"/>
</dbReference>
<keyword evidence="4" id="KW-0862">Zinc</keyword>
<evidence type="ECO:0000259" key="13">
    <source>
        <dbReference type="PROSITE" id="PS51294"/>
    </source>
</evidence>
<dbReference type="InterPro" id="IPR017884">
    <property type="entry name" value="SANT_dom"/>
</dbReference>
<dbReference type="PROSITE" id="PS50090">
    <property type="entry name" value="MYB_LIKE"/>
    <property type="match status" value="1"/>
</dbReference>
<feature type="compositionally biased region" description="Low complexity" evidence="10">
    <location>
        <begin position="16"/>
        <end position="29"/>
    </location>
</feature>
<dbReference type="SUPFAM" id="SSF46689">
    <property type="entry name" value="Homeodomain-like"/>
    <property type="match status" value="1"/>
</dbReference>
<keyword evidence="7" id="KW-0238">DNA-binding</keyword>
<feature type="region of interest" description="Disordered" evidence="10">
    <location>
        <begin position="200"/>
        <end position="251"/>
    </location>
</feature>
<dbReference type="AlphaFoldDB" id="A0A8J2WGL5"/>
<evidence type="ECO:0000256" key="3">
    <source>
        <dbReference type="ARBA" id="ARBA00022801"/>
    </source>
</evidence>
<keyword evidence="9" id="KW-0539">Nucleus</keyword>
<evidence type="ECO:0000256" key="6">
    <source>
        <dbReference type="ARBA" id="ARBA00023049"/>
    </source>
</evidence>
<evidence type="ECO:0000256" key="7">
    <source>
        <dbReference type="ARBA" id="ARBA00023125"/>
    </source>
</evidence>
<proteinExistence type="predicted"/>
<evidence type="ECO:0000256" key="8">
    <source>
        <dbReference type="ARBA" id="ARBA00023163"/>
    </source>
</evidence>
<keyword evidence="8" id="KW-0804">Transcription</keyword>
<dbReference type="Proteomes" id="UP000789595">
    <property type="component" value="Unassembled WGS sequence"/>
</dbReference>
<keyword evidence="1" id="KW-0645">Protease</keyword>
<dbReference type="GO" id="GO:0008237">
    <property type="term" value="F:metallopeptidase activity"/>
    <property type="evidence" value="ECO:0007669"/>
    <property type="project" value="UniProtKB-KW"/>
</dbReference>
<dbReference type="PANTHER" id="PTHR12802:SF173">
    <property type="entry name" value="MYB-LIKE PROTEIN K"/>
    <property type="match status" value="1"/>
</dbReference>
<feature type="compositionally biased region" description="Low complexity" evidence="10">
    <location>
        <begin position="78"/>
        <end position="90"/>
    </location>
</feature>
<evidence type="ECO:0000256" key="4">
    <source>
        <dbReference type="ARBA" id="ARBA00022833"/>
    </source>
</evidence>